<comment type="catalytic activity">
    <reaction evidence="1">
        <text>ATP + protein L-histidine = ADP + protein N-phospho-L-histidine.</text>
        <dbReference type="EC" id="2.7.13.3"/>
    </reaction>
</comment>
<reference evidence="10 11" key="1">
    <citation type="submission" date="2018-03" db="EMBL/GenBank/DDBJ databases">
        <title>Genome sequencing of Phreatobacter sp.</title>
        <authorList>
            <person name="Kim S.-J."/>
            <person name="Heo J."/>
            <person name="Kwon S.-W."/>
        </authorList>
    </citation>
    <scope>NUCLEOTIDE SEQUENCE [LARGE SCALE GENOMIC DNA]</scope>
    <source>
        <strain evidence="10 11">S-12</strain>
    </source>
</reference>
<keyword evidence="3 6" id="KW-0597">Phosphoprotein</keyword>
<dbReference type="SMART" id="SM00387">
    <property type="entry name" value="HATPase_c"/>
    <property type="match status" value="1"/>
</dbReference>
<dbReference type="InterPro" id="IPR003594">
    <property type="entry name" value="HATPase_dom"/>
</dbReference>
<gene>
    <name evidence="10" type="ORF">C6569_00650</name>
</gene>
<evidence type="ECO:0000256" key="1">
    <source>
        <dbReference type="ARBA" id="ARBA00000085"/>
    </source>
</evidence>
<dbReference type="AlphaFoldDB" id="A0A2S0NGZ0"/>
<evidence type="ECO:0000256" key="3">
    <source>
        <dbReference type="ARBA" id="ARBA00022553"/>
    </source>
</evidence>
<feature type="coiled-coil region" evidence="7">
    <location>
        <begin position="315"/>
        <end position="342"/>
    </location>
</feature>
<dbReference type="InterPro" id="IPR011006">
    <property type="entry name" value="CheY-like_superfamily"/>
</dbReference>
<dbReference type="EMBL" id="CP027668">
    <property type="protein sequence ID" value="AVO47450.1"/>
    <property type="molecule type" value="Genomic_DNA"/>
</dbReference>
<dbReference type="Pfam" id="PF02518">
    <property type="entry name" value="HATPase_c"/>
    <property type="match status" value="1"/>
</dbReference>
<organism evidence="10 11">
    <name type="scientific">Phreatobacter cathodiphilus</name>
    <dbReference type="NCBI Taxonomy" id="1868589"/>
    <lineage>
        <taxon>Bacteria</taxon>
        <taxon>Pseudomonadati</taxon>
        <taxon>Pseudomonadota</taxon>
        <taxon>Alphaproteobacteria</taxon>
        <taxon>Hyphomicrobiales</taxon>
        <taxon>Phreatobacteraceae</taxon>
        <taxon>Phreatobacter</taxon>
    </lineage>
</organism>
<evidence type="ECO:0000256" key="6">
    <source>
        <dbReference type="PROSITE-ProRule" id="PRU00169"/>
    </source>
</evidence>
<dbReference type="FunFam" id="3.30.565.10:FF:000006">
    <property type="entry name" value="Sensor histidine kinase WalK"/>
    <property type="match status" value="1"/>
</dbReference>
<dbReference type="CDD" id="cd00075">
    <property type="entry name" value="HATPase"/>
    <property type="match status" value="1"/>
</dbReference>
<dbReference type="InterPro" id="IPR036097">
    <property type="entry name" value="HisK_dim/P_sf"/>
</dbReference>
<dbReference type="Pfam" id="PF00512">
    <property type="entry name" value="HisKA"/>
    <property type="match status" value="1"/>
</dbReference>
<dbReference type="PANTHER" id="PTHR43547:SF2">
    <property type="entry name" value="HYBRID SIGNAL TRANSDUCTION HISTIDINE KINASE C"/>
    <property type="match status" value="1"/>
</dbReference>
<evidence type="ECO:0000313" key="11">
    <source>
        <dbReference type="Proteomes" id="UP000237889"/>
    </source>
</evidence>
<evidence type="ECO:0000256" key="4">
    <source>
        <dbReference type="ARBA" id="ARBA00022679"/>
    </source>
</evidence>
<dbReference type="PROSITE" id="PS50110">
    <property type="entry name" value="RESPONSE_REGULATORY"/>
    <property type="match status" value="1"/>
</dbReference>
<dbReference type="GO" id="GO:0000155">
    <property type="term" value="F:phosphorelay sensor kinase activity"/>
    <property type="evidence" value="ECO:0007669"/>
    <property type="project" value="InterPro"/>
</dbReference>
<keyword evidence="4" id="KW-0808">Transferase</keyword>
<dbReference type="InterPro" id="IPR004358">
    <property type="entry name" value="Sig_transdc_His_kin-like_C"/>
</dbReference>
<dbReference type="PANTHER" id="PTHR43547">
    <property type="entry name" value="TWO-COMPONENT HISTIDINE KINASE"/>
    <property type="match status" value="1"/>
</dbReference>
<keyword evidence="7" id="KW-0175">Coiled coil</keyword>
<dbReference type="SUPFAM" id="SSF52172">
    <property type="entry name" value="CheY-like"/>
    <property type="match status" value="1"/>
</dbReference>
<proteinExistence type="predicted"/>
<dbReference type="InterPro" id="IPR005467">
    <property type="entry name" value="His_kinase_dom"/>
</dbReference>
<evidence type="ECO:0000256" key="2">
    <source>
        <dbReference type="ARBA" id="ARBA00012438"/>
    </source>
</evidence>
<dbReference type="PROSITE" id="PS50109">
    <property type="entry name" value="HIS_KIN"/>
    <property type="match status" value="1"/>
</dbReference>
<dbReference type="CDD" id="cd00082">
    <property type="entry name" value="HisKA"/>
    <property type="match status" value="1"/>
</dbReference>
<evidence type="ECO:0000256" key="5">
    <source>
        <dbReference type="ARBA" id="ARBA00022777"/>
    </source>
</evidence>
<dbReference type="PRINTS" id="PR00344">
    <property type="entry name" value="BCTRLSENSOR"/>
</dbReference>
<dbReference type="RefSeq" id="WP_106750820.1">
    <property type="nucleotide sequence ID" value="NZ_CP027668.1"/>
</dbReference>
<dbReference type="EC" id="2.7.13.3" evidence="2"/>
<dbReference type="Proteomes" id="UP000237889">
    <property type="component" value="Chromosome"/>
</dbReference>
<dbReference type="InterPro" id="IPR036890">
    <property type="entry name" value="HATPase_C_sf"/>
</dbReference>
<dbReference type="InterPro" id="IPR001789">
    <property type="entry name" value="Sig_transdc_resp-reg_receiver"/>
</dbReference>
<evidence type="ECO:0000313" key="10">
    <source>
        <dbReference type="EMBL" id="AVO47450.1"/>
    </source>
</evidence>
<keyword evidence="5 10" id="KW-0418">Kinase</keyword>
<dbReference type="SUPFAM" id="SSF47384">
    <property type="entry name" value="Homodimeric domain of signal transducing histidine kinase"/>
    <property type="match status" value="1"/>
</dbReference>
<dbReference type="Gene3D" id="1.10.287.130">
    <property type="match status" value="1"/>
</dbReference>
<feature type="modified residue" description="4-aspartylphosphate" evidence="6">
    <location>
        <position position="90"/>
    </location>
</feature>
<keyword evidence="11" id="KW-1185">Reference proteome</keyword>
<dbReference type="Gene3D" id="3.40.50.2300">
    <property type="match status" value="1"/>
</dbReference>
<accession>A0A2S0NGZ0</accession>
<dbReference type="SUPFAM" id="SSF55874">
    <property type="entry name" value="ATPase domain of HSP90 chaperone/DNA topoisomerase II/histidine kinase"/>
    <property type="match status" value="1"/>
</dbReference>
<dbReference type="Pfam" id="PF11849">
    <property type="entry name" value="DUF3369"/>
    <property type="match status" value="1"/>
</dbReference>
<dbReference type="KEGG" id="phr:C6569_00650"/>
<protein>
    <recommendedName>
        <fullName evidence="2">histidine kinase</fullName>
        <ecNumber evidence="2">2.7.13.3</ecNumber>
    </recommendedName>
</protein>
<evidence type="ECO:0000256" key="7">
    <source>
        <dbReference type="SAM" id="Coils"/>
    </source>
</evidence>
<dbReference type="SMART" id="SM00388">
    <property type="entry name" value="HisKA"/>
    <property type="match status" value="1"/>
</dbReference>
<dbReference type="InterPro" id="IPR003661">
    <property type="entry name" value="HisK_dim/P_dom"/>
</dbReference>
<sequence>MSEPREDAIHPEDDDLVAILDDGPDAPAVEAGRWKVAIIDDDAAIHSGTKYALSDYQLAGHRLDLYSAFSAAEGRTLLARHPDMAVVLLDVVMESDGAGLDLVDYIRNELKNDTVRIILRTGQPGQAPERKVIVDYDINDYKAKTELTGDKLFTSLTAAIRSWQQLMRLVETRRGLELIVEAASELFDLKSMKKLAAGVLTQISGLVQVSCEGILVLREDKERFAVLAGSGVYAPVAAAADGVLDPAMARLVDSAFERRRHAFDAAETALYIKTPTGREIVVALTSDRPLSDTDQTLVAVFCGRLSTAFDNVILYEQLQAANATLERRVAERTRQLTLANERLTAQWQRLKRTNDHKAEVLGTVAHDLKNPLGVILGRSEMMNELLCLDPPNIDRARSQIEQIRSSVARMTSMVDELINDAMLDAEDIVLRLADIDAVAVVGAVIDANAPLADRKGQMLIYRGPDTLPGRADPDRLREAIDNLVSNAVKYSPPGGRITVSLTSSEGGHRIAVTDSGPGLTPEDEQRLFGRFQRLSAKPTAGESSTGLGLFICRRIVELHGGRITATSNGPGKGATFAFTLPPLVQRGPS</sequence>
<name>A0A2S0NGZ0_9HYPH</name>
<evidence type="ECO:0000259" key="9">
    <source>
        <dbReference type="PROSITE" id="PS50110"/>
    </source>
</evidence>
<dbReference type="OrthoDB" id="9806130at2"/>
<feature type="domain" description="Histidine kinase" evidence="8">
    <location>
        <begin position="363"/>
        <end position="584"/>
    </location>
</feature>
<dbReference type="InterPro" id="IPR021800">
    <property type="entry name" value="DUF3369"/>
</dbReference>
<feature type="domain" description="Response regulatory" evidence="9">
    <location>
        <begin position="35"/>
        <end position="159"/>
    </location>
</feature>
<dbReference type="SUPFAM" id="SSF55781">
    <property type="entry name" value="GAF domain-like"/>
    <property type="match status" value="1"/>
</dbReference>
<dbReference type="Gene3D" id="3.30.565.10">
    <property type="entry name" value="Histidine kinase-like ATPase, C-terminal domain"/>
    <property type="match status" value="1"/>
</dbReference>
<evidence type="ECO:0000259" key="8">
    <source>
        <dbReference type="PROSITE" id="PS50109"/>
    </source>
</evidence>